<proteinExistence type="predicted"/>
<evidence type="ECO:0000313" key="1">
    <source>
        <dbReference type="EMBL" id="OCF52594.1"/>
    </source>
</evidence>
<organism evidence="1">
    <name type="scientific">Kwoniella pini CBS 10737</name>
    <dbReference type="NCBI Taxonomy" id="1296096"/>
    <lineage>
        <taxon>Eukaryota</taxon>
        <taxon>Fungi</taxon>
        <taxon>Dikarya</taxon>
        <taxon>Basidiomycota</taxon>
        <taxon>Agaricomycotina</taxon>
        <taxon>Tremellomycetes</taxon>
        <taxon>Tremellales</taxon>
        <taxon>Cryptococcaceae</taxon>
        <taxon>Kwoniella</taxon>
    </lineage>
</organism>
<name>A0A1B9IAY7_9TREE</name>
<dbReference type="AlphaFoldDB" id="A0A1B9IAY7"/>
<sequence length="238" mass="27637">MSTVPSSSLTSLPNQEKVTQLTQEYINFLKELHKDQLGSRPGSTSDTFSDKNTITSVFTRLSIPFKKFANTFTKQDEYKQADKAWQSVRGTAKELLETKRLRSEICKMEEKKLKEFADLYINSLSSSADLARRWSMEEKIKEGLTHEGDKSRHWTEANPWDIIDNINTESFNETELEDVLGFTSSPRSDQIVPFHKWDETRKIPYFIYRPPNPTNWEGDNIETVVALSHKLFRDVFDN</sequence>
<reference evidence="1" key="1">
    <citation type="submission" date="2013-07" db="EMBL/GenBank/DDBJ databases">
        <title>The Genome Sequence of Cryptococcus pinus CBS10737.</title>
        <authorList>
            <consortium name="The Broad Institute Genome Sequencing Platform"/>
            <person name="Cuomo C."/>
            <person name="Litvintseva A."/>
            <person name="Chen Y."/>
            <person name="Heitman J."/>
            <person name="Sun S."/>
            <person name="Springer D."/>
            <person name="Dromer F."/>
            <person name="Young S.K."/>
            <person name="Zeng Q."/>
            <person name="Gargeya S."/>
            <person name="Fitzgerald M."/>
            <person name="Abouelleil A."/>
            <person name="Alvarado L."/>
            <person name="Berlin A.M."/>
            <person name="Chapman S.B."/>
            <person name="Dewar J."/>
            <person name="Goldberg J."/>
            <person name="Griggs A."/>
            <person name="Gujja S."/>
            <person name="Hansen M."/>
            <person name="Howarth C."/>
            <person name="Imamovic A."/>
            <person name="Larimer J."/>
            <person name="McCowan C."/>
            <person name="Murphy C."/>
            <person name="Pearson M."/>
            <person name="Priest M."/>
            <person name="Roberts A."/>
            <person name="Saif S."/>
            <person name="Shea T."/>
            <person name="Sykes S."/>
            <person name="Wortman J."/>
            <person name="Nusbaum C."/>
            <person name="Birren B."/>
        </authorList>
    </citation>
    <scope>NUCLEOTIDE SEQUENCE [LARGE SCALE GENOMIC DNA]</scope>
    <source>
        <strain evidence="1">CBS 10737</strain>
    </source>
</reference>
<protein>
    <submittedName>
        <fullName evidence="1">Uncharacterized protein</fullName>
    </submittedName>
</protein>
<accession>A0A1B9IAY7</accession>
<reference evidence="1" key="2">
    <citation type="submission" date="2016-07" db="EMBL/GenBank/DDBJ databases">
        <title>Evolution of pathogenesis and genome organization in the Tremellales.</title>
        <authorList>
            <person name="Cuomo C."/>
            <person name="Litvintseva A."/>
            <person name="Heitman J."/>
            <person name="Chen Y."/>
            <person name="Sun S."/>
            <person name="Springer D."/>
            <person name="Dromer F."/>
            <person name="Young S."/>
            <person name="Zeng Q."/>
            <person name="Chapman S."/>
            <person name="Gujja S."/>
            <person name="Saif S."/>
            <person name="Birren B."/>
        </authorList>
    </citation>
    <scope>NUCLEOTIDE SEQUENCE</scope>
    <source>
        <strain evidence="1">CBS 10737</strain>
    </source>
</reference>
<gene>
    <name evidence="1" type="ORF">I206_01887</name>
</gene>
<dbReference type="EMBL" id="KI894008">
    <property type="protein sequence ID" value="OCF52594.1"/>
    <property type="molecule type" value="Genomic_DNA"/>
</dbReference>